<dbReference type="EMBL" id="AP014809">
    <property type="protein sequence ID" value="BAU92640.1"/>
    <property type="molecule type" value="Genomic_DNA"/>
</dbReference>
<dbReference type="AlphaFoldDB" id="A0A160PL64"/>
<dbReference type="InterPro" id="IPR002575">
    <property type="entry name" value="Aminoglycoside_PTrfase"/>
</dbReference>
<dbReference type="RefSeq" id="WP_096486532.1">
    <property type="nucleotide sequence ID" value="NZ_AP014809.1"/>
</dbReference>
<dbReference type="InterPro" id="IPR011009">
    <property type="entry name" value="Kinase-like_dom_sf"/>
</dbReference>
<dbReference type="GO" id="GO:0016740">
    <property type="term" value="F:transferase activity"/>
    <property type="evidence" value="ECO:0007669"/>
    <property type="project" value="UniProtKB-KW"/>
</dbReference>
<dbReference type="Proteomes" id="UP000218288">
    <property type="component" value="Chromosome"/>
</dbReference>
<organism evidence="2 3">
    <name type="scientific">Methylorubrum populi</name>
    <dbReference type="NCBI Taxonomy" id="223967"/>
    <lineage>
        <taxon>Bacteria</taxon>
        <taxon>Pseudomonadati</taxon>
        <taxon>Pseudomonadota</taxon>
        <taxon>Alphaproteobacteria</taxon>
        <taxon>Hyphomicrobiales</taxon>
        <taxon>Methylobacteriaceae</taxon>
        <taxon>Methylorubrum</taxon>
    </lineage>
</organism>
<dbReference type="Pfam" id="PF01636">
    <property type="entry name" value="APH"/>
    <property type="match status" value="1"/>
</dbReference>
<feature type="domain" description="Aminoglycoside phosphotransferase" evidence="1">
    <location>
        <begin position="49"/>
        <end position="260"/>
    </location>
</feature>
<accession>A0A160PL64</accession>
<evidence type="ECO:0000259" key="1">
    <source>
        <dbReference type="Pfam" id="PF01636"/>
    </source>
</evidence>
<proteinExistence type="predicted"/>
<keyword evidence="2" id="KW-0808">Transferase</keyword>
<sequence>MKPLGTPEDASERLAEAALAGAFAALPGLRDGVPHYAVAVPGLASPSYHGVESTTYRVAQAAGAEPGLFLKVSEPCAAALLDPGAAFRAAHKIAALGLAPEPLYFAADQGAILFRDLGPDWRPATLDRLQDRDGMARVIDAFRRIGAGEAFGRRWSVFEAIRGLRALLGDDADALPPDAWFLFDWAEAIEAALAAAGTDIRPAHADPHASNLLFGPGGALQFVDFDMACDTDPHYQLGAFLNEACAFETPMRAGIEMAEGQFRPEVFNRARAYAAADDLHWGLRALAMDRLSPRRSLEFRKYAAWRLLRCRMLVGRPGFEETLRAL</sequence>
<gene>
    <name evidence="2" type="ORF">MPPM_4035</name>
</gene>
<dbReference type="OrthoDB" id="179763at2"/>
<dbReference type="SUPFAM" id="SSF56112">
    <property type="entry name" value="Protein kinase-like (PK-like)"/>
    <property type="match status" value="1"/>
</dbReference>
<protein>
    <submittedName>
        <fullName evidence="2">Aminoglycoside phosphotransferase</fullName>
    </submittedName>
</protein>
<evidence type="ECO:0000313" key="2">
    <source>
        <dbReference type="EMBL" id="BAU92640.1"/>
    </source>
</evidence>
<reference evidence="2 3" key="1">
    <citation type="journal article" date="2016" name="Genome Announc.">
        <title>Complete Genome Sequence of Methylobacterium populi P-1M, Isolated from Pink-Pigmented Household Biofilm.</title>
        <authorList>
            <person name="Morohoshi T."/>
            <person name="Ikeda T."/>
        </authorList>
    </citation>
    <scope>NUCLEOTIDE SEQUENCE [LARGE SCALE GENOMIC DNA]</scope>
    <source>
        <strain evidence="2 3">P-1M</strain>
    </source>
</reference>
<name>A0A160PL64_9HYPH</name>
<evidence type="ECO:0000313" key="3">
    <source>
        <dbReference type="Proteomes" id="UP000218288"/>
    </source>
</evidence>
<dbReference type="Gene3D" id="3.90.1200.10">
    <property type="match status" value="1"/>
</dbReference>